<evidence type="ECO:0000256" key="3">
    <source>
        <dbReference type="ARBA" id="ARBA00034301"/>
    </source>
</evidence>
<evidence type="ECO:0000259" key="5">
    <source>
        <dbReference type="SMART" id="SM00849"/>
    </source>
</evidence>
<dbReference type="PANTHER" id="PTHR46018:SF4">
    <property type="entry name" value="METALLO-HYDROLASE YHFI-RELATED"/>
    <property type="match status" value="1"/>
</dbReference>
<proteinExistence type="predicted"/>
<evidence type="ECO:0000256" key="2">
    <source>
        <dbReference type="ARBA" id="ARBA00034221"/>
    </source>
</evidence>
<organism evidence="6 7">
    <name type="scientific">Aneurinibacillus danicus</name>
    <dbReference type="NCBI Taxonomy" id="267746"/>
    <lineage>
        <taxon>Bacteria</taxon>
        <taxon>Bacillati</taxon>
        <taxon>Bacillota</taxon>
        <taxon>Bacilli</taxon>
        <taxon>Bacillales</taxon>
        <taxon>Paenibacillaceae</taxon>
        <taxon>Aneurinibacillus group</taxon>
        <taxon>Aneurinibacillus</taxon>
    </lineage>
</organism>
<dbReference type="InterPro" id="IPR036866">
    <property type="entry name" value="RibonucZ/Hydroxyglut_hydro"/>
</dbReference>
<dbReference type="Pfam" id="PF12706">
    <property type="entry name" value="Lactamase_B_2"/>
    <property type="match status" value="1"/>
</dbReference>
<accession>A0A511V8I7</accession>
<dbReference type="Gene3D" id="3.60.15.10">
    <property type="entry name" value="Ribonuclease Z/Hydroxyacylglutathione hydrolase-like"/>
    <property type="match status" value="1"/>
</dbReference>
<comment type="function">
    <text evidence="3">Counteracts the endogenous Pycsar antiviral defense system. Phosphodiesterase that enables metal-dependent hydrolysis of host cyclic nucleotide Pycsar defense signals such as cCMP and cUMP.</text>
</comment>
<dbReference type="AlphaFoldDB" id="A0A511V8I7"/>
<evidence type="ECO:0000313" key="7">
    <source>
        <dbReference type="Proteomes" id="UP000321157"/>
    </source>
</evidence>
<comment type="catalytic activity">
    <reaction evidence="4">
        <text>3',5'-cyclic UMP + H2O = UMP + H(+)</text>
        <dbReference type="Rhea" id="RHEA:70575"/>
        <dbReference type="ChEBI" id="CHEBI:15377"/>
        <dbReference type="ChEBI" id="CHEBI:15378"/>
        <dbReference type="ChEBI" id="CHEBI:57865"/>
        <dbReference type="ChEBI" id="CHEBI:184387"/>
    </reaction>
    <physiologicalReaction direction="left-to-right" evidence="4">
        <dbReference type="Rhea" id="RHEA:70576"/>
    </physiologicalReaction>
</comment>
<dbReference type="SUPFAM" id="SSF56281">
    <property type="entry name" value="Metallo-hydrolase/oxidoreductase"/>
    <property type="match status" value="1"/>
</dbReference>
<dbReference type="CDD" id="cd07716">
    <property type="entry name" value="RNaseZ_short-form-like_MBL-fold"/>
    <property type="match status" value="1"/>
</dbReference>
<dbReference type="GO" id="GO:0042781">
    <property type="term" value="F:3'-tRNA processing endoribonuclease activity"/>
    <property type="evidence" value="ECO:0007669"/>
    <property type="project" value="TreeGrafter"/>
</dbReference>
<protein>
    <recommendedName>
        <fullName evidence="5">Metallo-beta-lactamase domain-containing protein</fullName>
    </recommendedName>
</protein>
<sequence length="246" mass="27030">MKLTVLGYQSPAPGPGGATPGYLLETEQGKILIDCGSGVYAQLMKYIRIEELTAVIISHYHHDHICDIPILQYGVMMSSVFGRRSGALPVYGPPEPQDWAQKMNYQKHTRLNSLKENSVLSIAGVDLSFLRTDHPILCYAMKITDGRKTIVYGADTGPGTNWQGFADGCDLFICEGTFTTEYVPQGKRGHLSAREAALTAQRIAAKQLLITHISPDIDRTLYERDAANGGFNGNWELADIGQVIEL</sequence>
<keyword evidence="7" id="KW-1185">Reference proteome</keyword>
<dbReference type="EMBL" id="BJXX01000123">
    <property type="protein sequence ID" value="GEN35245.1"/>
    <property type="molecule type" value="Genomic_DNA"/>
</dbReference>
<comment type="caution">
    <text evidence="6">The sequence shown here is derived from an EMBL/GenBank/DDBJ whole genome shotgun (WGS) entry which is preliminary data.</text>
</comment>
<reference evidence="6 7" key="1">
    <citation type="submission" date="2019-07" db="EMBL/GenBank/DDBJ databases">
        <title>Whole genome shotgun sequence of Aneurinibacillus danicus NBRC 102444.</title>
        <authorList>
            <person name="Hosoyama A."/>
            <person name="Uohara A."/>
            <person name="Ohji S."/>
            <person name="Ichikawa N."/>
        </authorList>
    </citation>
    <scope>NUCLEOTIDE SEQUENCE [LARGE SCALE GENOMIC DNA]</scope>
    <source>
        <strain evidence="6 7">NBRC 102444</strain>
    </source>
</reference>
<dbReference type="RefSeq" id="WP_146810688.1">
    <property type="nucleotide sequence ID" value="NZ_BJXX01000123.1"/>
</dbReference>
<feature type="domain" description="Metallo-beta-lactamase" evidence="5">
    <location>
        <begin position="18"/>
        <end position="190"/>
    </location>
</feature>
<evidence type="ECO:0000256" key="1">
    <source>
        <dbReference type="ARBA" id="ARBA00022833"/>
    </source>
</evidence>
<dbReference type="PANTHER" id="PTHR46018">
    <property type="entry name" value="ZINC PHOSPHODIESTERASE ELAC PROTEIN 1"/>
    <property type="match status" value="1"/>
</dbReference>
<keyword evidence="1" id="KW-0862">Zinc</keyword>
<comment type="catalytic activity">
    <reaction evidence="2">
        <text>3',5'-cyclic CMP + H2O = CMP + H(+)</text>
        <dbReference type="Rhea" id="RHEA:72675"/>
        <dbReference type="ChEBI" id="CHEBI:15377"/>
        <dbReference type="ChEBI" id="CHEBI:15378"/>
        <dbReference type="ChEBI" id="CHEBI:58003"/>
        <dbReference type="ChEBI" id="CHEBI:60377"/>
    </reaction>
    <physiologicalReaction direction="left-to-right" evidence="2">
        <dbReference type="Rhea" id="RHEA:72676"/>
    </physiologicalReaction>
</comment>
<dbReference type="Proteomes" id="UP000321157">
    <property type="component" value="Unassembled WGS sequence"/>
</dbReference>
<dbReference type="SMART" id="SM00849">
    <property type="entry name" value="Lactamase_B"/>
    <property type="match status" value="1"/>
</dbReference>
<gene>
    <name evidence="6" type="ORF">ADA01nite_27050</name>
</gene>
<dbReference type="OrthoDB" id="9794898at2"/>
<dbReference type="InterPro" id="IPR001279">
    <property type="entry name" value="Metallo-B-lactamas"/>
</dbReference>
<evidence type="ECO:0000256" key="4">
    <source>
        <dbReference type="ARBA" id="ARBA00048505"/>
    </source>
</evidence>
<name>A0A511V8I7_9BACL</name>
<evidence type="ECO:0000313" key="6">
    <source>
        <dbReference type="EMBL" id="GEN35245.1"/>
    </source>
</evidence>